<comment type="caution">
    <text evidence="2">The sequence shown here is derived from an EMBL/GenBank/DDBJ whole genome shotgun (WGS) entry which is preliminary data.</text>
</comment>
<organism evidence="2 3">
    <name type="scientific">Puccinia coronata f. sp. avenae</name>
    <dbReference type="NCBI Taxonomy" id="200324"/>
    <lineage>
        <taxon>Eukaryota</taxon>
        <taxon>Fungi</taxon>
        <taxon>Dikarya</taxon>
        <taxon>Basidiomycota</taxon>
        <taxon>Pucciniomycotina</taxon>
        <taxon>Pucciniomycetes</taxon>
        <taxon>Pucciniales</taxon>
        <taxon>Pucciniaceae</taxon>
        <taxon>Puccinia</taxon>
    </lineage>
</organism>
<dbReference type="OrthoDB" id="64220at2759"/>
<dbReference type="InterPro" id="IPR019999">
    <property type="entry name" value="Anth_synth_I-like"/>
</dbReference>
<dbReference type="PANTHER" id="PTHR11236">
    <property type="entry name" value="AMINOBENZOATE/ANTHRANILATE SYNTHASE"/>
    <property type="match status" value="1"/>
</dbReference>
<dbReference type="Gene3D" id="3.60.120.10">
    <property type="entry name" value="Anthranilate synthase"/>
    <property type="match status" value="1"/>
</dbReference>
<dbReference type="EMBL" id="PGCJ01000549">
    <property type="protein sequence ID" value="PLW26345.1"/>
    <property type="molecule type" value="Genomic_DNA"/>
</dbReference>
<dbReference type="Proteomes" id="UP000235388">
    <property type="component" value="Unassembled WGS sequence"/>
</dbReference>
<dbReference type="GO" id="GO:0008153">
    <property type="term" value="P:4-aminobenzoate biosynthetic process"/>
    <property type="evidence" value="ECO:0007669"/>
    <property type="project" value="TreeGrafter"/>
</dbReference>
<reference evidence="2 3" key="1">
    <citation type="submission" date="2017-11" db="EMBL/GenBank/DDBJ databases">
        <title>De novo assembly and phasing of dikaryotic genomes from two isolates of Puccinia coronata f. sp. avenae, the causal agent of oat crown rust.</title>
        <authorList>
            <person name="Miller M.E."/>
            <person name="Zhang Y."/>
            <person name="Omidvar V."/>
            <person name="Sperschneider J."/>
            <person name="Schwessinger B."/>
            <person name="Raley C."/>
            <person name="Palmer J.M."/>
            <person name="Garnica D."/>
            <person name="Upadhyaya N."/>
            <person name="Rathjen J."/>
            <person name="Taylor J.M."/>
            <person name="Park R.F."/>
            <person name="Dodds P.N."/>
            <person name="Hirsch C.D."/>
            <person name="Kianian S.F."/>
            <person name="Figueroa M."/>
        </authorList>
    </citation>
    <scope>NUCLEOTIDE SEQUENCE [LARGE SCALE GENOMIC DNA]</scope>
    <source>
        <strain evidence="2">12NC29</strain>
    </source>
</reference>
<evidence type="ECO:0000259" key="1">
    <source>
        <dbReference type="Pfam" id="PF00425"/>
    </source>
</evidence>
<evidence type="ECO:0000313" key="2">
    <source>
        <dbReference type="EMBL" id="PLW26345.1"/>
    </source>
</evidence>
<dbReference type="SUPFAM" id="SSF56322">
    <property type="entry name" value="ADC synthase"/>
    <property type="match status" value="1"/>
</dbReference>
<accession>A0A2N5TLH4</accession>
<dbReference type="Pfam" id="PF00425">
    <property type="entry name" value="Chorismate_bind"/>
    <property type="match status" value="1"/>
</dbReference>
<dbReference type="AlphaFoldDB" id="A0A2N5TLH4"/>
<dbReference type="InterPro" id="IPR015890">
    <property type="entry name" value="Chorismate_C"/>
</dbReference>
<dbReference type="GO" id="GO:0046820">
    <property type="term" value="F:4-amino-4-deoxychorismate synthase activity"/>
    <property type="evidence" value="ECO:0007669"/>
    <property type="project" value="TreeGrafter"/>
</dbReference>
<gene>
    <name evidence="2" type="ORF">PCANC_22911</name>
</gene>
<dbReference type="InterPro" id="IPR005801">
    <property type="entry name" value="ADC_synthase"/>
</dbReference>
<evidence type="ECO:0000313" key="3">
    <source>
        <dbReference type="Proteomes" id="UP000235388"/>
    </source>
</evidence>
<name>A0A2N5TLH4_9BASI</name>
<proteinExistence type="predicted"/>
<dbReference type="GO" id="GO:0000162">
    <property type="term" value="P:L-tryptophan biosynthetic process"/>
    <property type="evidence" value="ECO:0007669"/>
    <property type="project" value="TreeGrafter"/>
</dbReference>
<dbReference type="PANTHER" id="PTHR11236:SF18">
    <property type="entry name" value="AMINODEOXYCHORISMATE SYNTHASE"/>
    <property type="match status" value="1"/>
</dbReference>
<dbReference type="STRING" id="200324.A0A2N5TLH4"/>
<dbReference type="GO" id="GO:0005737">
    <property type="term" value="C:cytoplasm"/>
    <property type="evidence" value="ECO:0007669"/>
    <property type="project" value="TreeGrafter"/>
</dbReference>
<protein>
    <recommendedName>
        <fullName evidence="1">Chorismate-utilising enzyme C-terminal domain-containing protein</fullName>
    </recommendedName>
</protein>
<feature type="domain" description="Chorismate-utilising enzyme C-terminal" evidence="1">
    <location>
        <begin position="33"/>
        <end position="142"/>
    </location>
</feature>
<keyword evidence="3" id="KW-1185">Reference proteome</keyword>
<sequence>MARRALGDAAAGRQLQTDPKEQAENLIRYNLSVATAHLLVSTVQVQVRLHLNPVNVLESAFLPGSMTMTGAPKPLRIEILNRLAHAARRGPYSGILDFIAVDGRTNMSHFIRAVRVCNNHIPLGAITSRLKKENQWSEVRLKDDAVQHTLSLHLKLQQQQQHRQLQLQQQQHQLQGPVP</sequence>